<proteinExistence type="predicted"/>
<evidence type="ECO:0000313" key="1">
    <source>
        <dbReference type="EMBL" id="EGU86551.1"/>
    </source>
</evidence>
<gene>
    <name evidence="1" type="ORF">FOXB_02931</name>
</gene>
<dbReference type="AlphaFoldDB" id="F9F956"/>
<organism evidence="1">
    <name type="scientific">Fusarium oxysporum (strain Fo5176)</name>
    <name type="common">Fusarium vascular wilt</name>
    <dbReference type="NCBI Taxonomy" id="660025"/>
    <lineage>
        <taxon>Eukaryota</taxon>
        <taxon>Fungi</taxon>
        <taxon>Dikarya</taxon>
        <taxon>Ascomycota</taxon>
        <taxon>Pezizomycotina</taxon>
        <taxon>Sordariomycetes</taxon>
        <taxon>Hypocreomycetidae</taxon>
        <taxon>Hypocreales</taxon>
        <taxon>Nectriaceae</taxon>
        <taxon>Fusarium</taxon>
        <taxon>Fusarium oxysporum species complex</taxon>
    </lineage>
</organism>
<name>F9F956_FUSOF</name>
<reference evidence="1" key="1">
    <citation type="journal article" date="2012" name="Mol. Plant Microbe Interact.">
        <title>A highly conserved effector in Fusarium oxysporum is required for full virulence on Arabidopsis.</title>
        <authorList>
            <person name="Thatcher L.F."/>
            <person name="Gardiner D.M."/>
            <person name="Kazan K."/>
            <person name="Manners J."/>
        </authorList>
    </citation>
    <scope>NUCLEOTIDE SEQUENCE [LARGE SCALE GENOMIC DNA]</scope>
    <source>
        <strain evidence="1">Fo5176</strain>
    </source>
</reference>
<comment type="caution">
    <text evidence="1">The sequence shown here is derived from an EMBL/GenBank/DDBJ whole genome shotgun (WGS) entry which is preliminary data.</text>
</comment>
<sequence length="50" mass="5591">MSRQLLVNDSTSVLHDMEASILCFLKAYSTAQIHDPASAYDTLLENVLKH</sequence>
<protein>
    <submittedName>
        <fullName evidence="1">Uncharacterized protein</fullName>
    </submittedName>
</protein>
<dbReference type="EMBL" id="AFQF01000969">
    <property type="protein sequence ID" value="EGU86551.1"/>
    <property type="molecule type" value="Genomic_DNA"/>
</dbReference>
<accession>F9F956</accession>
<dbReference type="OrthoDB" id="10281440at2759"/>